<dbReference type="EMBL" id="BONZ01000079">
    <property type="protein sequence ID" value="GIH19317.1"/>
    <property type="molecule type" value="Genomic_DNA"/>
</dbReference>
<dbReference type="GO" id="GO:0008270">
    <property type="term" value="F:zinc ion binding"/>
    <property type="evidence" value="ECO:0007669"/>
    <property type="project" value="InterPro"/>
</dbReference>
<organism evidence="4 5">
    <name type="scientific">Rugosimonospora africana</name>
    <dbReference type="NCBI Taxonomy" id="556532"/>
    <lineage>
        <taxon>Bacteria</taxon>
        <taxon>Bacillati</taxon>
        <taxon>Actinomycetota</taxon>
        <taxon>Actinomycetes</taxon>
        <taxon>Micromonosporales</taxon>
        <taxon>Micromonosporaceae</taxon>
        <taxon>Rugosimonospora</taxon>
    </lineage>
</organism>
<dbReference type="InterPro" id="IPR045357">
    <property type="entry name" value="Aminopeptidase_N-like_N"/>
</dbReference>
<feature type="domain" description="Aminopeptidase N-like N-terminal" evidence="3">
    <location>
        <begin position="39"/>
        <end position="209"/>
    </location>
</feature>
<dbReference type="PANTHER" id="PTHR11533">
    <property type="entry name" value="PROTEASE M1 ZINC METALLOPROTEASE"/>
    <property type="match status" value="1"/>
</dbReference>
<dbReference type="AlphaFoldDB" id="A0A8J3VUA9"/>
<dbReference type="Gene3D" id="1.10.390.10">
    <property type="entry name" value="Neutral Protease Domain 2"/>
    <property type="match status" value="1"/>
</dbReference>
<gene>
    <name evidence="4" type="ORF">Raf01_74890</name>
</gene>
<evidence type="ECO:0000313" key="4">
    <source>
        <dbReference type="EMBL" id="GIH19317.1"/>
    </source>
</evidence>
<dbReference type="Gene3D" id="2.60.40.1730">
    <property type="entry name" value="tricorn interacting facor f3 domain"/>
    <property type="match status" value="1"/>
</dbReference>
<keyword evidence="5" id="KW-1185">Reference proteome</keyword>
<feature type="signal peptide" evidence="1">
    <location>
        <begin position="1"/>
        <end position="22"/>
    </location>
</feature>
<dbReference type="CDD" id="cd09603">
    <property type="entry name" value="M1_APN_like"/>
    <property type="match status" value="1"/>
</dbReference>
<sequence length="665" mass="71087">MKHALVSSVLAVVMAAPGASGAGDPYFPQDGNGGYDVGHYDLAVGYDPASGVLTGHATVDAVATQSLSAFDLDLTGLTVSGVTVNGRAAAWTRDGGELVITPKAALANKAAFAVVVDYSGVPPAIDDPGIGTSGFMRTDDGFVIAGEPHGAATWYPVNDHPSDKATYAFHVTVPKNLTAIANGTLTGKSSSGGRTTWNYNETAPMASYLATVSVGNYDVHAYTANGVHYTDAVDSGLDAPEYTPRTGSRMLYSQAGDPAYKRISHVVDVPASGGSLSFYANVNTAENDAYLFVEAHTVGADDWTTLPDEDNLMRDWAGSMCDGALPFLAHYTTREADGTCSSTGTTGVWWGDSSFNYGPGDDNPFTFDLSQYAGKQVELSITYAAKPAAGPDDDTTERLGVFLDDVTVSTGQGTTSFEDDGDTMDGWTASPASDDNGWESITADQAPSAGYVIDRALSREPEIMTFLAGDFGPYPFTEAGGVVDSAPFGFALETQTRPTYSPDMFMFEDKAVSVVVHEMAHQWFGDAVSLDRWRDIWLNEGFATYAEWLWAEHNGGVTAQQKFDDNYANFDVDSPYWAEPLNDPGPDGVNDPVAYERGAMTLQVLRDRVGDQKFFQILRTWVATYKGGNATTADFQATAERVSGRQLDDIFNDWVYGTGKPTVVR</sequence>
<dbReference type="PANTHER" id="PTHR11533:SF297">
    <property type="entry name" value="AMINOPEPTIDASE N"/>
    <property type="match status" value="1"/>
</dbReference>
<evidence type="ECO:0000259" key="3">
    <source>
        <dbReference type="Pfam" id="PF17900"/>
    </source>
</evidence>
<protein>
    <recommendedName>
        <fullName evidence="6">Aminopeptidase N</fullName>
    </recommendedName>
</protein>
<name>A0A8J3VUA9_9ACTN</name>
<feature type="domain" description="Peptidase M1 membrane alanine aminopeptidase" evidence="2">
    <location>
        <begin position="493"/>
        <end position="654"/>
    </location>
</feature>
<dbReference type="InterPro" id="IPR042097">
    <property type="entry name" value="Aminopeptidase_N-like_N_sf"/>
</dbReference>
<evidence type="ECO:0000259" key="2">
    <source>
        <dbReference type="Pfam" id="PF01433"/>
    </source>
</evidence>
<evidence type="ECO:0008006" key="6">
    <source>
        <dbReference type="Google" id="ProtNLM"/>
    </source>
</evidence>
<evidence type="ECO:0000256" key="1">
    <source>
        <dbReference type="SAM" id="SignalP"/>
    </source>
</evidence>
<dbReference type="Proteomes" id="UP000642748">
    <property type="component" value="Unassembled WGS sequence"/>
</dbReference>
<dbReference type="InterPro" id="IPR050344">
    <property type="entry name" value="Peptidase_M1_aminopeptidases"/>
</dbReference>
<reference evidence="4" key="1">
    <citation type="submission" date="2021-01" db="EMBL/GenBank/DDBJ databases">
        <title>Whole genome shotgun sequence of Rugosimonospora africana NBRC 104875.</title>
        <authorList>
            <person name="Komaki H."/>
            <person name="Tamura T."/>
        </authorList>
    </citation>
    <scope>NUCLEOTIDE SEQUENCE</scope>
    <source>
        <strain evidence="4">NBRC 104875</strain>
    </source>
</reference>
<dbReference type="Pfam" id="PF17900">
    <property type="entry name" value="Peptidase_M1_N"/>
    <property type="match status" value="1"/>
</dbReference>
<dbReference type="RefSeq" id="WP_203922786.1">
    <property type="nucleotide sequence ID" value="NZ_BONZ01000079.1"/>
</dbReference>
<comment type="caution">
    <text evidence="4">The sequence shown here is derived from an EMBL/GenBank/DDBJ whole genome shotgun (WGS) entry which is preliminary data.</text>
</comment>
<dbReference type="GO" id="GO:0008237">
    <property type="term" value="F:metallopeptidase activity"/>
    <property type="evidence" value="ECO:0007669"/>
    <property type="project" value="InterPro"/>
</dbReference>
<dbReference type="Pfam" id="PF01433">
    <property type="entry name" value="Peptidase_M1"/>
    <property type="match status" value="1"/>
</dbReference>
<evidence type="ECO:0000313" key="5">
    <source>
        <dbReference type="Proteomes" id="UP000642748"/>
    </source>
</evidence>
<proteinExistence type="predicted"/>
<feature type="chain" id="PRO_5039731417" description="Aminopeptidase N" evidence="1">
    <location>
        <begin position="23"/>
        <end position="665"/>
    </location>
</feature>
<dbReference type="InterPro" id="IPR014782">
    <property type="entry name" value="Peptidase_M1_dom"/>
</dbReference>
<accession>A0A8J3VUA9</accession>
<dbReference type="SUPFAM" id="SSF63737">
    <property type="entry name" value="Leukotriene A4 hydrolase N-terminal domain"/>
    <property type="match status" value="1"/>
</dbReference>
<keyword evidence="1" id="KW-0732">Signal</keyword>
<dbReference type="InterPro" id="IPR027268">
    <property type="entry name" value="Peptidase_M4/M1_CTD_sf"/>
</dbReference>
<dbReference type="SUPFAM" id="SSF55486">
    <property type="entry name" value="Metalloproteases ('zincins'), catalytic domain"/>
    <property type="match status" value="1"/>
</dbReference>